<reference evidence="3 4" key="2">
    <citation type="submission" date="2020-08" db="EMBL/GenBank/DDBJ databases">
        <title>The Agave Microbiome: Exploring the role of microbial communities in plant adaptations to desert environments.</title>
        <authorList>
            <person name="Partida-Martinez L.P."/>
        </authorList>
    </citation>
    <scope>NUCLEOTIDE SEQUENCE [LARGE SCALE GENOMIC DNA]</scope>
    <source>
        <strain evidence="3 4">AS3.13</strain>
    </source>
</reference>
<proteinExistence type="predicted"/>
<reference evidence="2 5" key="1">
    <citation type="submission" date="2020-08" db="EMBL/GenBank/DDBJ databases">
        <title>Genomic Encyclopedia of Type Strains, Phase IV (KMG-IV): sequencing the most valuable type-strain genomes for metagenomic binning, comparative biology and taxonomic classification.</title>
        <authorList>
            <person name="Goeker M."/>
        </authorList>
    </citation>
    <scope>NUCLEOTIDE SEQUENCE [LARGE SCALE GENOMIC DNA]</scope>
    <source>
        <strain evidence="2 5">DSM 101535</strain>
    </source>
</reference>
<dbReference type="InterPro" id="IPR051797">
    <property type="entry name" value="TrmB-like"/>
</dbReference>
<evidence type="ECO:0000313" key="5">
    <source>
        <dbReference type="Proteomes" id="UP000560131"/>
    </source>
</evidence>
<evidence type="ECO:0000313" key="2">
    <source>
        <dbReference type="EMBL" id="MBB5724983.1"/>
    </source>
</evidence>
<gene>
    <name evidence="3" type="ORF">F4693_003296</name>
    <name evidence="2" type="ORF">FHS97_000891</name>
</gene>
<comment type="caution">
    <text evidence="3">The sequence shown here is derived from an EMBL/GenBank/DDBJ whole genome shotgun (WGS) entry which is preliminary data.</text>
</comment>
<dbReference type="InterPro" id="IPR036390">
    <property type="entry name" value="WH_DNA-bd_sf"/>
</dbReference>
<evidence type="ECO:0000259" key="1">
    <source>
        <dbReference type="Pfam" id="PF01978"/>
    </source>
</evidence>
<dbReference type="Pfam" id="PF01978">
    <property type="entry name" value="TrmB"/>
    <property type="match status" value="1"/>
</dbReference>
<dbReference type="EMBL" id="JACIJN010000002">
    <property type="protein sequence ID" value="MBB5724983.1"/>
    <property type="molecule type" value="Genomic_DNA"/>
</dbReference>
<dbReference type="PANTHER" id="PTHR34293">
    <property type="entry name" value="HTH-TYPE TRANSCRIPTIONAL REGULATOR TRMBL2"/>
    <property type="match status" value="1"/>
</dbReference>
<sequence>MPPNTALSAFGFTDLESSLYTELLRQAPATGYRLSQRVGKAPANVYQALKVMEQKGVLLASNSSDPVTYTPIPPAELFASLKRDFDRRHGEAFKSLSAVYQPTRAEEFFQLRSVPHVIERVRAMIAEAREIVLFDLFPAIFDLFAEDMEAARARGVTVAGIAYREEHAGPTVPFNREAAAFVGDGWPGVGVLVVADGAQQLMAQLSLDMEHVLNGLWSDSIFQSCFLHSYVAAHIRLVAFRADPTDPLRDLSLQQAQPPGLQMLMAQRDGGAS</sequence>
<dbReference type="EMBL" id="JACHBT010000020">
    <property type="protein sequence ID" value="MBB6506296.1"/>
    <property type="molecule type" value="Genomic_DNA"/>
</dbReference>
<feature type="domain" description="Transcription regulator TrmB N-terminal" evidence="1">
    <location>
        <begin position="7"/>
        <end position="74"/>
    </location>
</feature>
<accession>A0A7X0MPK1</accession>
<keyword evidence="5" id="KW-1185">Reference proteome</keyword>
<dbReference type="SUPFAM" id="SSF46785">
    <property type="entry name" value="Winged helix' DNA-binding domain"/>
    <property type="match status" value="1"/>
</dbReference>
<dbReference type="InterPro" id="IPR002831">
    <property type="entry name" value="Tscrpt_reg_TrmB_N"/>
</dbReference>
<name>A0A7X0MPK1_9SPHN</name>
<dbReference type="Proteomes" id="UP000522313">
    <property type="component" value="Unassembled WGS sequence"/>
</dbReference>
<dbReference type="InterPro" id="IPR036388">
    <property type="entry name" value="WH-like_DNA-bd_sf"/>
</dbReference>
<dbReference type="PANTHER" id="PTHR34293:SF1">
    <property type="entry name" value="HTH-TYPE TRANSCRIPTIONAL REGULATOR TRMBL2"/>
    <property type="match status" value="1"/>
</dbReference>
<dbReference type="RefSeq" id="WP_184033596.1">
    <property type="nucleotide sequence ID" value="NZ_BAABAR010000007.1"/>
</dbReference>
<evidence type="ECO:0000313" key="3">
    <source>
        <dbReference type="EMBL" id="MBB6506296.1"/>
    </source>
</evidence>
<reference evidence="3 4" key="3">
    <citation type="submission" date="2020-08" db="EMBL/GenBank/DDBJ databases">
        <authorList>
            <person name="Partida-Martinez L."/>
            <person name="Huntemann M."/>
            <person name="Clum A."/>
            <person name="Wang J."/>
            <person name="Palaniappan K."/>
            <person name="Ritter S."/>
            <person name="Chen I.-M."/>
            <person name="Stamatis D."/>
            <person name="Reddy T."/>
            <person name="O'Malley R."/>
            <person name="Daum C."/>
            <person name="Shapiro N."/>
            <person name="Ivanova N."/>
            <person name="Kyrpides N."/>
            <person name="Woyke T."/>
        </authorList>
    </citation>
    <scope>NUCLEOTIDE SEQUENCE [LARGE SCALE GENOMIC DNA]</scope>
    <source>
        <strain evidence="3 4">AS3.13</strain>
    </source>
</reference>
<dbReference type="Proteomes" id="UP000560131">
    <property type="component" value="Unassembled WGS sequence"/>
</dbReference>
<dbReference type="AlphaFoldDB" id="A0A7X0MPK1"/>
<protein>
    <submittedName>
        <fullName evidence="2 3">Transcriptional regulator</fullName>
    </submittedName>
</protein>
<organism evidence="3 4">
    <name type="scientific">Sphingomonas endophytica</name>
    <dbReference type="NCBI Taxonomy" id="869719"/>
    <lineage>
        <taxon>Bacteria</taxon>
        <taxon>Pseudomonadati</taxon>
        <taxon>Pseudomonadota</taxon>
        <taxon>Alphaproteobacteria</taxon>
        <taxon>Sphingomonadales</taxon>
        <taxon>Sphingomonadaceae</taxon>
        <taxon>Sphingomonas</taxon>
    </lineage>
</organism>
<dbReference type="Gene3D" id="1.10.10.10">
    <property type="entry name" value="Winged helix-like DNA-binding domain superfamily/Winged helix DNA-binding domain"/>
    <property type="match status" value="1"/>
</dbReference>
<evidence type="ECO:0000313" key="4">
    <source>
        <dbReference type="Proteomes" id="UP000522313"/>
    </source>
</evidence>